<dbReference type="AlphaFoldDB" id="A0A4R3Y8K4"/>
<keyword evidence="1" id="KW-0472">Membrane</keyword>
<dbReference type="Gene3D" id="3.40.1570.10">
    <property type="entry name" value="HemS/ChuS/ChuX like domains"/>
    <property type="match status" value="1"/>
</dbReference>
<dbReference type="InterPro" id="IPR010413">
    <property type="entry name" value="HutX-like"/>
</dbReference>
<dbReference type="Proteomes" id="UP000305526">
    <property type="component" value="Unassembled WGS sequence"/>
</dbReference>
<organism evidence="2 4">
    <name type="scientific">Testudinibacter aquarius</name>
    <dbReference type="NCBI Taxonomy" id="1524974"/>
    <lineage>
        <taxon>Bacteria</taxon>
        <taxon>Pseudomonadati</taxon>
        <taxon>Pseudomonadota</taxon>
        <taxon>Gammaproteobacteria</taxon>
        <taxon>Pasteurellales</taxon>
        <taxon>Pasteurellaceae</taxon>
        <taxon>Testudinibacter</taxon>
    </lineage>
</organism>
<evidence type="ECO:0000313" key="2">
    <source>
        <dbReference type="EMBL" id="TCV88012.1"/>
    </source>
</evidence>
<evidence type="ECO:0000313" key="3">
    <source>
        <dbReference type="EMBL" id="TNG91777.1"/>
    </source>
</evidence>
<dbReference type="NCBIfam" id="TIGR04108">
    <property type="entry name" value="HutX"/>
    <property type="match status" value="1"/>
</dbReference>
<dbReference type="CDD" id="cd16829">
    <property type="entry name" value="ChuX_HutX-like"/>
    <property type="match status" value="1"/>
</dbReference>
<protein>
    <submittedName>
        <fullName evidence="3">Heme utilization cystosolic carrier protein HutX</fullName>
    </submittedName>
    <submittedName>
        <fullName evidence="2">Heme utilization protein HuvX</fullName>
    </submittedName>
</protein>
<name>A0A4R3Y8K4_9PAST</name>
<dbReference type="InterPro" id="IPR053733">
    <property type="entry name" value="Heme_Transport_Util_sf"/>
</dbReference>
<evidence type="ECO:0000313" key="4">
    <source>
        <dbReference type="Proteomes" id="UP000294619"/>
    </source>
</evidence>
<gene>
    <name evidence="3" type="primary">hutX</name>
    <name evidence="2" type="ORF">EDC16_104202</name>
    <name evidence="3" type="ORF">FHQ21_06510</name>
</gene>
<feature type="transmembrane region" description="Helical" evidence="1">
    <location>
        <begin position="128"/>
        <end position="145"/>
    </location>
</feature>
<dbReference type="Pfam" id="PF06228">
    <property type="entry name" value="ChuX_HutX"/>
    <property type="match status" value="1"/>
</dbReference>
<dbReference type="RefSeq" id="WP_132966360.1">
    <property type="nucleotide sequence ID" value="NZ_LEKL01000009.1"/>
</dbReference>
<keyword evidence="1" id="KW-1133">Transmembrane helix</keyword>
<evidence type="ECO:0000256" key="1">
    <source>
        <dbReference type="SAM" id="Phobius"/>
    </source>
</evidence>
<sequence length="168" mass="18939">MEKLKKQVADLLMENPELLTSELAAALKQPEGLVILALPSPFIRVFDSAEAEALLGKLSEWGKLITIIEKEGSIFEVSGPFPGGKNGYGYFNLNMKGDSNSAWHGHLKLEAIKKIVLLNKPFRRKESYAFAFIAASGNVIFKVYLGRDRQRTLYPQQIEQFKHLFIQQ</sequence>
<evidence type="ECO:0000313" key="5">
    <source>
        <dbReference type="Proteomes" id="UP000305526"/>
    </source>
</evidence>
<dbReference type="Proteomes" id="UP000294619">
    <property type="component" value="Unassembled WGS sequence"/>
</dbReference>
<dbReference type="EMBL" id="VDGV01000047">
    <property type="protein sequence ID" value="TNG91777.1"/>
    <property type="molecule type" value="Genomic_DNA"/>
</dbReference>
<keyword evidence="5" id="KW-1185">Reference proteome</keyword>
<reference evidence="3 5" key="2">
    <citation type="submission" date="2019-05" db="EMBL/GenBank/DDBJ databases">
        <title>Pasteurellaceae isolates from reptiles.</title>
        <authorList>
            <person name="Bojesen A.M."/>
            <person name="Lund E."/>
        </authorList>
    </citation>
    <scope>NUCLEOTIDE SEQUENCE [LARGE SCALE GENOMIC DNA]</scope>
    <source>
        <strain evidence="3 5">ELNT2x</strain>
    </source>
</reference>
<dbReference type="EMBL" id="SMCP01000004">
    <property type="protein sequence ID" value="TCV88012.1"/>
    <property type="molecule type" value="Genomic_DNA"/>
</dbReference>
<accession>A0A4R3Y8K4</accession>
<reference evidence="2 4" key="1">
    <citation type="submission" date="2019-03" db="EMBL/GenBank/DDBJ databases">
        <title>Genomic Encyclopedia of Type Strains, Phase IV (KMG-IV): sequencing the most valuable type-strain genomes for metagenomic binning, comparative biology and taxonomic classification.</title>
        <authorList>
            <person name="Goeker M."/>
        </authorList>
    </citation>
    <scope>NUCLEOTIDE SEQUENCE [LARGE SCALE GENOMIC DNA]</scope>
    <source>
        <strain evidence="2 4">DSM 28140</strain>
    </source>
</reference>
<keyword evidence="1" id="KW-0812">Transmembrane</keyword>
<dbReference type="SUPFAM" id="SSF144064">
    <property type="entry name" value="Heme iron utilization protein-like"/>
    <property type="match status" value="1"/>
</dbReference>
<comment type="caution">
    <text evidence="2">The sequence shown here is derived from an EMBL/GenBank/DDBJ whole genome shotgun (WGS) entry which is preliminary data.</text>
</comment>
<proteinExistence type="predicted"/>